<reference evidence="3" key="1">
    <citation type="journal article" date="2019" name="Environ. Microbiol.">
        <title>Fungal ecological strategies reflected in gene transcription - a case study of two litter decomposers.</title>
        <authorList>
            <person name="Barbi F."/>
            <person name="Kohler A."/>
            <person name="Barry K."/>
            <person name="Baskaran P."/>
            <person name="Daum C."/>
            <person name="Fauchery L."/>
            <person name="Ihrmark K."/>
            <person name="Kuo A."/>
            <person name="LaButti K."/>
            <person name="Lipzen A."/>
            <person name="Morin E."/>
            <person name="Grigoriev I.V."/>
            <person name="Henrissat B."/>
            <person name="Lindahl B."/>
            <person name="Martin F."/>
        </authorList>
    </citation>
    <scope>NUCLEOTIDE SEQUENCE</scope>
    <source>
        <strain evidence="3">JB14</strain>
    </source>
</reference>
<keyword evidence="4" id="KW-1185">Reference proteome</keyword>
<evidence type="ECO:0000256" key="1">
    <source>
        <dbReference type="SAM" id="MobiDB-lite"/>
    </source>
</evidence>
<keyword evidence="2" id="KW-0472">Membrane</keyword>
<evidence type="ECO:0000313" key="3">
    <source>
        <dbReference type="EMBL" id="KAE9390569.1"/>
    </source>
</evidence>
<evidence type="ECO:0000313" key="4">
    <source>
        <dbReference type="Proteomes" id="UP000799118"/>
    </source>
</evidence>
<protein>
    <submittedName>
        <fullName evidence="3">Uncharacterized protein</fullName>
    </submittedName>
</protein>
<dbReference type="OrthoDB" id="3248709at2759"/>
<proteinExistence type="predicted"/>
<dbReference type="EMBL" id="ML769653">
    <property type="protein sequence ID" value="KAE9390569.1"/>
    <property type="molecule type" value="Genomic_DNA"/>
</dbReference>
<keyword evidence="2" id="KW-0812">Transmembrane</keyword>
<keyword evidence="2" id="KW-1133">Transmembrane helix</keyword>
<feature type="transmembrane region" description="Helical" evidence="2">
    <location>
        <begin position="37"/>
        <end position="62"/>
    </location>
</feature>
<gene>
    <name evidence="3" type="ORF">BT96DRAFT_889206</name>
</gene>
<name>A0A6A4GXG5_9AGAR</name>
<dbReference type="Proteomes" id="UP000799118">
    <property type="component" value="Unassembled WGS sequence"/>
</dbReference>
<feature type="region of interest" description="Disordered" evidence="1">
    <location>
        <begin position="119"/>
        <end position="146"/>
    </location>
</feature>
<sequence length="256" mass="27213">MSSQALTISAKPSTLASLTNHFRPHRGEALVRLRSNAFGLISIFISTWILPIPSIITAIRIFSSGNDDSSGMDGGAPRDEWSVRKVICVLELGLVTVLAYNILEASYALKYPRKPLPPSNVSPVKKPGPQGVFSPGSAKKPFSIISPSATPTSKSKIFPYSPGQSLASLSQSTQYPASPMSSPSHIIRYSMPGRPSEGTINASISSSTSTMPPTPSPSRTLASAYRGKHASSFNGGRPVDGNFLTQMASSEDEDEE</sequence>
<organism evidence="3 4">
    <name type="scientific">Gymnopus androsaceus JB14</name>
    <dbReference type="NCBI Taxonomy" id="1447944"/>
    <lineage>
        <taxon>Eukaryota</taxon>
        <taxon>Fungi</taxon>
        <taxon>Dikarya</taxon>
        <taxon>Basidiomycota</taxon>
        <taxon>Agaricomycotina</taxon>
        <taxon>Agaricomycetes</taxon>
        <taxon>Agaricomycetidae</taxon>
        <taxon>Agaricales</taxon>
        <taxon>Marasmiineae</taxon>
        <taxon>Omphalotaceae</taxon>
        <taxon>Gymnopus</taxon>
    </lineage>
</organism>
<feature type="region of interest" description="Disordered" evidence="1">
    <location>
        <begin position="193"/>
        <end position="256"/>
    </location>
</feature>
<dbReference type="AlphaFoldDB" id="A0A6A4GXG5"/>
<accession>A0A6A4GXG5</accession>
<evidence type="ECO:0000256" key="2">
    <source>
        <dbReference type="SAM" id="Phobius"/>
    </source>
</evidence>
<feature type="transmembrane region" description="Helical" evidence="2">
    <location>
        <begin position="82"/>
        <end position="103"/>
    </location>
</feature>